<keyword evidence="7" id="KW-1185">Reference proteome</keyword>
<dbReference type="EMBL" id="OUUW01000010">
    <property type="protein sequence ID" value="SPP86072.1"/>
    <property type="molecule type" value="Genomic_DNA"/>
</dbReference>
<sequence>MWKYLVLFWGLCLFGCSVAPCQGYTTRCVRSLPLPLYHFIPVRLYTPQSLLEGLNQEDSELLRERRQQQIVQEVIVENNFGGGFGGPSFGPPPFGRPSFGGGGFGPGRFGPGRGGGGFGGGFGGSFGGGFGGGFARSYNQEEEKAQVPQYSAPAAPSAPLYSAPAAPCAAPYSPPAAPPAPPAPPAPSGITSPECPKNYVFSCEAVIKPVPCAAASSCSY</sequence>
<protein>
    <recommendedName>
        <fullName evidence="5">VM domain-containing protein</fullName>
    </recommendedName>
</protein>
<organism evidence="6 7">
    <name type="scientific">Drosophila guanche</name>
    <name type="common">Fruit fly</name>
    <dbReference type="NCBI Taxonomy" id="7266"/>
    <lineage>
        <taxon>Eukaryota</taxon>
        <taxon>Metazoa</taxon>
        <taxon>Ecdysozoa</taxon>
        <taxon>Arthropoda</taxon>
        <taxon>Hexapoda</taxon>
        <taxon>Insecta</taxon>
        <taxon>Pterygota</taxon>
        <taxon>Neoptera</taxon>
        <taxon>Endopterygota</taxon>
        <taxon>Diptera</taxon>
        <taxon>Brachycera</taxon>
        <taxon>Muscomorpha</taxon>
        <taxon>Ephydroidea</taxon>
        <taxon>Drosophilidae</taxon>
        <taxon>Drosophila</taxon>
        <taxon>Sophophora</taxon>
    </lineage>
</organism>
<accession>A0A3B0K088</accession>
<feature type="signal peptide" evidence="4">
    <location>
        <begin position="1"/>
        <end position="23"/>
    </location>
</feature>
<keyword evidence="2" id="KW-0964">Secreted</keyword>
<comment type="subcellular location">
    <subcellularLocation>
        <location evidence="1">Secreted</location>
    </subcellularLocation>
</comment>
<dbReference type="OMA" id="LYHFIPV"/>
<dbReference type="PROSITE" id="PS51137">
    <property type="entry name" value="VM"/>
    <property type="match status" value="1"/>
</dbReference>
<evidence type="ECO:0000256" key="2">
    <source>
        <dbReference type="ARBA" id="ARBA00022525"/>
    </source>
</evidence>
<proteinExistence type="predicted"/>
<evidence type="ECO:0000256" key="3">
    <source>
        <dbReference type="ARBA" id="ARBA00022729"/>
    </source>
</evidence>
<dbReference type="InterPro" id="IPR013135">
    <property type="entry name" value="Vitelline_membr_Cys-rich-dom"/>
</dbReference>
<evidence type="ECO:0000313" key="6">
    <source>
        <dbReference type="EMBL" id="SPP86072.1"/>
    </source>
</evidence>
<evidence type="ECO:0000256" key="1">
    <source>
        <dbReference type="ARBA" id="ARBA00004613"/>
    </source>
</evidence>
<dbReference type="Pfam" id="PF10542">
    <property type="entry name" value="Vitelline_membr"/>
    <property type="match status" value="1"/>
</dbReference>
<evidence type="ECO:0000313" key="7">
    <source>
        <dbReference type="Proteomes" id="UP000268350"/>
    </source>
</evidence>
<dbReference type="OrthoDB" id="7871796at2759"/>
<dbReference type="AlphaFoldDB" id="A0A3B0K088"/>
<gene>
    <name evidence="6" type="ORF">DGUA_6G004688</name>
</gene>
<dbReference type="GO" id="GO:0005576">
    <property type="term" value="C:extracellular region"/>
    <property type="evidence" value="ECO:0007669"/>
    <property type="project" value="UniProtKB-SubCell"/>
</dbReference>
<keyword evidence="3 4" id="KW-0732">Signal</keyword>
<name>A0A3B0K088_DROGU</name>
<feature type="domain" description="VM" evidence="5">
    <location>
        <begin position="189"/>
        <end position="220"/>
    </location>
</feature>
<evidence type="ECO:0000259" key="5">
    <source>
        <dbReference type="PROSITE" id="PS51137"/>
    </source>
</evidence>
<dbReference type="STRING" id="7266.A0A3B0K088"/>
<evidence type="ECO:0000256" key="4">
    <source>
        <dbReference type="SAM" id="SignalP"/>
    </source>
</evidence>
<reference evidence="7" key="1">
    <citation type="submission" date="2018-01" db="EMBL/GenBank/DDBJ databases">
        <authorList>
            <person name="Alioto T."/>
            <person name="Alioto T."/>
        </authorList>
    </citation>
    <scope>NUCLEOTIDE SEQUENCE [LARGE SCALE GENOMIC DNA]</scope>
</reference>
<dbReference type="Proteomes" id="UP000268350">
    <property type="component" value="Unassembled WGS sequence"/>
</dbReference>
<feature type="chain" id="PRO_5017297923" description="VM domain-containing protein" evidence="4">
    <location>
        <begin position="24"/>
        <end position="220"/>
    </location>
</feature>